<proteinExistence type="predicted"/>
<evidence type="ECO:0000313" key="2">
    <source>
        <dbReference type="Proteomes" id="UP000006038"/>
    </source>
</evidence>
<evidence type="ECO:0000313" key="1">
    <source>
        <dbReference type="EnsemblPlants" id="OB06G27280.1"/>
    </source>
</evidence>
<organism evidence="1">
    <name type="scientific">Oryza brachyantha</name>
    <name type="common">malo sina</name>
    <dbReference type="NCBI Taxonomy" id="4533"/>
    <lineage>
        <taxon>Eukaryota</taxon>
        <taxon>Viridiplantae</taxon>
        <taxon>Streptophyta</taxon>
        <taxon>Embryophyta</taxon>
        <taxon>Tracheophyta</taxon>
        <taxon>Spermatophyta</taxon>
        <taxon>Magnoliopsida</taxon>
        <taxon>Liliopsida</taxon>
        <taxon>Poales</taxon>
        <taxon>Poaceae</taxon>
        <taxon>BOP clade</taxon>
        <taxon>Oryzoideae</taxon>
        <taxon>Oryzeae</taxon>
        <taxon>Oryzinae</taxon>
        <taxon>Oryza</taxon>
    </lineage>
</organism>
<name>J3MFD4_ORYBR</name>
<dbReference type="HOGENOM" id="CLU_157557_0_0_1"/>
<dbReference type="AlphaFoldDB" id="J3MFD4"/>
<accession>J3MFD4</accession>
<reference evidence="1" key="2">
    <citation type="submission" date="2013-04" db="UniProtKB">
        <authorList>
            <consortium name="EnsemblPlants"/>
        </authorList>
    </citation>
    <scope>IDENTIFICATION</scope>
</reference>
<reference evidence="1" key="1">
    <citation type="journal article" date="2013" name="Nat. Commun.">
        <title>Whole-genome sequencing of Oryza brachyantha reveals mechanisms underlying Oryza genome evolution.</title>
        <authorList>
            <person name="Chen J."/>
            <person name="Huang Q."/>
            <person name="Gao D."/>
            <person name="Wang J."/>
            <person name="Lang Y."/>
            <person name="Liu T."/>
            <person name="Li B."/>
            <person name="Bai Z."/>
            <person name="Luis Goicoechea J."/>
            <person name="Liang C."/>
            <person name="Chen C."/>
            <person name="Zhang W."/>
            <person name="Sun S."/>
            <person name="Liao Y."/>
            <person name="Zhang X."/>
            <person name="Yang L."/>
            <person name="Song C."/>
            <person name="Wang M."/>
            <person name="Shi J."/>
            <person name="Liu G."/>
            <person name="Liu J."/>
            <person name="Zhou H."/>
            <person name="Zhou W."/>
            <person name="Yu Q."/>
            <person name="An N."/>
            <person name="Chen Y."/>
            <person name="Cai Q."/>
            <person name="Wang B."/>
            <person name="Liu B."/>
            <person name="Min J."/>
            <person name="Huang Y."/>
            <person name="Wu H."/>
            <person name="Li Z."/>
            <person name="Zhang Y."/>
            <person name="Yin Y."/>
            <person name="Song W."/>
            <person name="Jiang J."/>
            <person name="Jackson S.A."/>
            <person name="Wing R.A."/>
            <person name="Wang J."/>
            <person name="Chen M."/>
        </authorList>
    </citation>
    <scope>NUCLEOTIDE SEQUENCE [LARGE SCALE GENOMIC DNA]</scope>
    <source>
        <strain evidence="1">cv. IRGC 101232</strain>
    </source>
</reference>
<dbReference type="Proteomes" id="UP000006038">
    <property type="component" value="Chromosome 6"/>
</dbReference>
<dbReference type="Gramene" id="OB06G27280.1">
    <property type="protein sequence ID" value="OB06G27280.1"/>
    <property type="gene ID" value="OB06G27280"/>
</dbReference>
<protein>
    <submittedName>
        <fullName evidence="1">Uncharacterized protein</fullName>
    </submittedName>
</protein>
<sequence length="105" mass="11818">MRLLERLPMECGSLPLRLFPSMHSSINLEQFDSELIKFQSAASSLFHDKVSSSKFGNDPKNGTSPTRLLLLKSRKRTWEVFRRVGGIGPLNVLLDRINVSIFGSV</sequence>
<dbReference type="EnsemblPlants" id="OB06G27280.1">
    <property type="protein sequence ID" value="OB06G27280.1"/>
    <property type="gene ID" value="OB06G27280"/>
</dbReference>
<keyword evidence="2" id="KW-1185">Reference proteome</keyword>